<reference evidence="2" key="1">
    <citation type="submission" date="2014-12" db="EMBL/GenBank/DDBJ databases">
        <title>Insight into the proteome of Arion vulgaris.</title>
        <authorList>
            <person name="Aradska J."/>
            <person name="Bulat T."/>
            <person name="Smidak R."/>
            <person name="Sarate P."/>
            <person name="Gangsoo J."/>
            <person name="Sialana F."/>
            <person name="Bilban M."/>
            <person name="Lubec G."/>
        </authorList>
    </citation>
    <scope>NUCLEOTIDE SEQUENCE</scope>
    <source>
        <tissue evidence="2">Skin</tissue>
    </source>
</reference>
<feature type="region of interest" description="Disordered" evidence="1">
    <location>
        <begin position="156"/>
        <end position="201"/>
    </location>
</feature>
<dbReference type="EMBL" id="HACG01014661">
    <property type="protein sequence ID" value="CEK61526.1"/>
    <property type="molecule type" value="Transcribed_RNA"/>
</dbReference>
<evidence type="ECO:0000256" key="1">
    <source>
        <dbReference type="SAM" id="MobiDB-lite"/>
    </source>
</evidence>
<evidence type="ECO:0008006" key="3">
    <source>
        <dbReference type="Google" id="ProtNLM"/>
    </source>
</evidence>
<evidence type="ECO:0000313" key="2">
    <source>
        <dbReference type="EMBL" id="CEK61526.1"/>
    </source>
</evidence>
<organism evidence="2">
    <name type="scientific">Arion vulgaris</name>
    <dbReference type="NCBI Taxonomy" id="1028688"/>
    <lineage>
        <taxon>Eukaryota</taxon>
        <taxon>Metazoa</taxon>
        <taxon>Spiralia</taxon>
        <taxon>Lophotrochozoa</taxon>
        <taxon>Mollusca</taxon>
        <taxon>Gastropoda</taxon>
        <taxon>Heterobranchia</taxon>
        <taxon>Euthyneura</taxon>
        <taxon>Panpulmonata</taxon>
        <taxon>Eupulmonata</taxon>
        <taxon>Stylommatophora</taxon>
        <taxon>Helicina</taxon>
        <taxon>Arionoidea</taxon>
        <taxon>Arionidae</taxon>
        <taxon>Arion</taxon>
    </lineage>
</organism>
<protein>
    <recommendedName>
        <fullName evidence="3">Inositol polyphosphate-related phosphatase domain-containing protein</fullName>
    </recommendedName>
</protein>
<feature type="non-terminal residue" evidence="2">
    <location>
        <position position="1"/>
    </location>
</feature>
<name>A0A0B6Z0T5_9EUPU</name>
<sequence length="241" mass="27127">QDPCHPIIYDLIGKDVCMGDHKPAYLFIHMKPGKGNSLQQKQSLTEFSTTKHLSPLKRKRTLSINGELVEDVDFSSANVDLISINIHDYAVFEKEHDLIPEFRVSIKNRKTLDKTGDMGKDSLLAPSLTTVTRSKSFQEVAKEVLTLEKVLLQWPKRPRSRHHSSSSEDFQCEESEGTSIITAEMESSDIEETRSTSSDETVNLASGYVPVHENVQINCIVNESNNNENSPLLTENKIEEV</sequence>
<gene>
    <name evidence="2" type="primary">ORF42511</name>
</gene>
<feature type="region of interest" description="Disordered" evidence="1">
    <location>
        <begin position="222"/>
        <end position="241"/>
    </location>
</feature>
<accession>A0A0B6Z0T5</accession>
<feature type="non-terminal residue" evidence="2">
    <location>
        <position position="241"/>
    </location>
</feature>
<dbReference type="AlphaFoldDB" id="A0A0B6Z0T5"/>
<proteinExistence type="predicted"/>